<keyword evidence="3" id="KW-1185">Reference proteome</keyword>
<sequence>MAGGVALWAGGAAVAAPASAAPKDRQWRKNRSANGWPVLEAATTYGVEGSPVDVALAPGAAATVLLYVARRFHYEVAALKAGEITGHTRRTAVTAAYESNHLSGTAIAIKPGAYPTGAGGCLFPHELAVVRDILTECEGVVRWGGDDRRSPKEGHFQIDVAPGSAALHGVARKIGGWEEQPDQGAGVPTDVFDRGRRSAAKRLADRQRATS</sequence>
<evidence type="ECO:0000313" key="3">
    <source>
        <dbReference type="Proteomes" id="UP000619486"/>
    </source>
</evidence>
<evidence type="ECO:0000256" key="1">
    <source>
        <dbReference type="SAM" id="MobiDB-lite"/>
    </source>
</evidence>
<feature type="region of interest" description="Disordered" evidence="1">
    <location>
        <begin position="176"/>
        <end position="211"/>
    </location>
</feature>
<dbReference type="EMBL" id="BMQQ01000006">
    <property type="protein sequence ID" value="GGT28261.1"/>
    <property type="molecule type" value="Genomic_DNA"/>
</dbReference>
<dbReference type="Proteomes" id="UP000619486">
    <property type="component" value="Unassembled WGS sequence"/>
</dbReference>
<dbReference type="AlphaFoldDB" id="A0A918H1W0"/>
<evidence type="ECO:0000313" key="2">
    <source>
        <dbReference type="EMBL" id="GGT28261.1"/>
    </source>
</evidence>
<comment type="caution">
    <text evidence="2">The sequence shown here is derived from an EMBL/GenBank/DDBJ whole genome shotgun (WGS) entry which is preliminary data.</text>
</comment>
<feature type="compositionally biased region" description="Basic and acidic residues" evidence="1">
    <location>
        <begin position="191"/>
        <end position="211"/>
    </location>
</feature>
<proteinExistence type="predicted"/>
<name>A0A918H1W0_9ACTN</name>
<accession>A0A918H1W0</accession>
<protein>
    <submittedName>
        <fullName evidence="2">Uncharacterized protein</fullName>
    </submittedName>
</protein>
<reference evidence="2" key="2">
    <citation type="submission" date="2020-09" db="EMBL/GenBank/DDBJ databases">
        <authorList>
            <person name="Sun Q."/>
            <person name="Ohkuma M."/>
        </authorList>
    </citation>
    <scope>NUCLEOTIDE SEQUENCE</scope>
    <source>
        <strain evidence="2">JCM 3172</strain>
    </source>
</reference>
<organism evidence="2 3">
    <name type="scientific">Streptomyces purpureus</name>
    <dbReference type="NCBI Taxonomy" id="1951"/>
    <lineage>
        <taxon>Bacteria</taxon>
        <taxon>Bacillati</taxon>
        <taxon>Actinomycetota</taxon>
        <taxon>Actinomycetes</taxon>
        <taxon>Kitasatosporales</taxon>
        <taxon>Streptomycetaceae</taxon>
        <taxon>Streptomyces</taxon>
    </lineage>
</organism>
<reference evidence="2" key="1">
    <citation type="journal article" date="2014" name="Int. J. Syst. Evol. Microbiol.">
        <title>Complete genome sequence of Corynebacterium casei LMG S-19264T (=DSM 44701T), isolated from a smear-ripened cheese.</title>
        <authorList>
            <consortium name="US DOE Joint Genome Institute (JGI-PGF)"/>
            <person name="Walter F."/>
            <person name="Albersmeier A."/>
            <person name="Kalinowski J."/>
            <person name="Ruckert C."/>
        </authorList>
    </citation>
    <scope>NUCLEOTIDE SEQUENCE</scope>
    <source>
        <strain evidence="2">JCM 3172</strain>
    </source>
</reference>
<gene>
    <name evidence="2" type="ORF">GCM10014713_22340</name>
</gene>